<keyword evidence="1" id="KW-1133">Transmembrane helix</keyword>
<reference evidence="2" key="1">
    <citation type="submission" date="2007-07" db="EMBL/GenBank/DDBJ databases">
        <title>PCAP assembly of the Caenorhabditis remanei genome.</title>
        <authorList>
            <consortium name="The Caenorhabditis remanei Sequencing Consortium"/>
            <person name="Wilson R.K."/>
        </authorList>
    </citation>
    <scope>NUCLEOTIDE SEQUENCE [LARGE SCALE GENOMIC DNA]</scope>
    <source>
        <strain evidence="2">PB4641</strain>
    </source>
</reference>
<name>E3LHG7_CAERE</name>
<feature type="transmembrane region" description="Helical" evidence="1">
    <location>
        <begin position="85"/>
        <end position="107"/>
    </location>
</feature>
<dbReference type="Pfam" id="PF10316">
    <property type="entry name" value="7TM_GPCR_Srbc"/>
    <property type="match status" value="2"/>
</dbReference>
<evidence type="ECO:0000313" key="3">
    <source>
        <dbReference type="Proteomes" id="UP000008281"/>
    </source>
</evidence>
<dbReference type="EMBL" id="DS268409">
    <property type="protein sequence ID" value="EFO94985.1"/>
    <property type="molecule type" value="Genomic_DNA"/>
</dbReference>
<feature type="transmembrane region" description="Helical" evidence="1">
    <location>
        <begin position="206"/>
        <end position="228"/>
    </location>
</feature>
<organism evidence="3">
    <name type="scientific">Caenorhabditis remanei</name>
    <name type="common">Caenorhabditis vulgaris</name>
    <dbReference type="NCBI Taxonomy" id="31234"/>
    <lineage>
        <taxon>Eukaryota</taxon>
        <taxon>Metazoa</taxon>
        <taxon>Ecdysozoa</taxon>
        <taxon>Nematoda</taxon>
        <taxon>Chromadorea</taxon>
        <taxon>Rhabditida</taxon>
        <taxon>Rhabditina</taxon>
        <taxon>Rhabditomorpha</taxon>
        <taxon>Rhabditoidea</taxon>
        <taxon>Rhabditidae</taxon>
        <taxon>Peloderinae</taxon>
        <taxon>Caenorhabditis</taxon>
    </lineage>
</organism>
<sequence length="291" mass="33686">MFVSGIIINVIALIFPWFSIIIYSKLLIAVFWSKTIKQKPELSLFYCRFVIDVVFSFEVLSNFVMHLLSLTSFVEFFISNRNFPLFIVWPLYLIMSMRAFLVFIIAVDRTFATYFPMTFFKYRKHVPTFFIMSFVMSYFALDASVVFVFCGEGINIQPGCVGMRCLLGTCYEQYWLTYEKATFFLKKVSSHLSPPGWDNLIQPNRLILIDTLIIIVFDLFPLVIYSMFPNADMYIGPINGVCKTLGFGIESYLVSKSLWCRVPVNNLNANRGMVAVQSAKVDTNQQQFQKF</sequence>
<dbReference type="eggNOG" id="ENOG502THXN">
    <property type="taxonomic scope" value="Eukaryota"/>
</dbReference>
<feature type="transmembrane region" description="Helical" evidence="1">
    <location>
        <begin position="128"/>
        <end position="149"/>
    </location>
</feature>
<dbReference type="AlphaFoldDB" id="E3LHG7"/>
<feature type="transmembrane region" description="Helical" evidence="1">
    <location>
        <begin position="6"/>
        <end position="32"/>
    </location>
</feature>
<gene>
    <name evidence="2" type="ORF">CRE_08777</name>
</gene>
<evidence type="ECO:0000313" key="2">
    <source>
        <dbReference type="EMBL" id="EFO94985.1"/>
    </source>
</evidence>
<evidence type="ECO:0000256" key="1">
    <source>
        <dbReference type="SAM" id="Phobius"/>
    </source>
</evidence>
<keyword evidence="1" id="KW-0812">Transmembrane</keyword>
<evidence type="ECO:0008006" key="4">
    <source>
        <dbReference type="Google" id="ProtNLM"/>
    </source>
</evidence>
<dbReference type="PANTHER" id="PTHR10664:SF20">
    <property type="entry name" value="SERPENTINE RECEPTOR, CLASS BC (CLASS B-LIKE)"/>
    <property type="match status" value="1"/>
</dbReference>
<keyword evidence="1" id="KW-0472">Membrane</keyword>
<dbReference type="OrthoDB" id="5859060at2759"/>
<protein>
    <recommendedName>
        <fullName evidence="4">Serpentine Receptor, class BC (Class B-like)</fullName>
    </recommendedName>
</protein>
<dbReference type="HOGENOM" id="CLU_059075_0_1_1"/>
<proteinExistence type="predicted"/>
<feature type="transmembrane region" description="Helical" evidence="1">
    <location>
        <begin position="44"/>
        <end position="65"/>
    </location>
</feature>
<dbReference type="InParanoid" id="E3LHG7"/>
<dbReference type="InterPro" id="IPR019420">
    <property type="entry name" value="7TM_GPCR_serpentine_rcpt_Srbc"/>
</dbReference>
<dbReference type="Proteomes" id="UP000008281">
    <property type="component" value="Unassembled WGS sequence"/>
</dbReference>
<accession>E3LHG7</accession>
<dbReference type="PANTHER" id="PTHR10664">
    <property type="entry name" value="SERPENTINE RECEPTOR-C.ELEGANS"/>
    <property type="match status" value="1"/>
</dbReference>
<keyword evidence="3" id="KW-1185">Reference proteome</keyword>